<accession>A0A7L7KUQ4</accession>
<dbReference type="InterPro" id="IPR050266">
    <property type="entry name" value="AB_hydrolase_sf"/>
</dbReference>
<gene>
    <name evidence="4" type="ORF">G4Z02_09535</name>
</gene>
<dbReference type="RefSeq" id="WP_258877792.1">
    <property type="nucleotide sequence ID" value="NZ_CP048914.1"/>
</dbReference>
<dbReference type="KEGG" id="xcl:G4Z02_09535"/>
<organism evidence="4 5">
    <name type="scientific">Candidatus Xianfuyuplasma coldseepsis</name>
    <dbReference type="NCBI Taxonomy" id="2782163"/>
    <lineage>
        <taxon>Bacteria</taxon>
        <taxon>Bacillati</taxon>
        <taxon>Mycoplasmatota</taxon>
        <taxon>Mollicutes</taxon>
        <taxon>Candidatus Izemoplasmatales</taxon>
        <taxon>Candidatus Izemoplasmataceae</taxon>
        <taxon>Candidatus Xianfuyuplasma</taxon>
    </lineage>
</organism>
<protein>
    <submittedName>
        <fullName evidence="4">Alpha/beta hydrolase</fullName>
    </submittedName>
</protein>
<proteinExistence type="inferred from homology"/>
<keyword evidence="4" id="KW-0378">Hydrolase</keyword>
<dbReference type="PANTHER" id="PTHR43798">
    <property type="entry name" value="MONOACYLGLYCEROL LIPASE"/>
    <property type="match status" value="1"/>
</dbReference>
<dbReference type="PANTHER" id="PTHR43798:SF33">
    <property type="entry name" value="HYDROLASE, PUTATIVE (AFU_ORTHOLOGUE AFUA_2G14860)-RELATED"/>
    <property type="match status" value="1"/>
</dbReference>
<comment type="similarity">
    <text evidence="1">Belongs to the lipase/esterase LIP3/BchO family.</text>
</comment>
<evidence type="ECO:0000313" key="5">
    <source>
        <dbReference type="Proteomes" id="UP000514720"/>
    </source>
</evidence>
<evidence type="ECO:0000256" key="2">
    <source>
        <dbReference type="ARBA" id="ARBA00022487"/>
    </source>
</evidence>
<evidence type="ECO:0000259" key="3">
    <source>
        <dbReference type="Pfam" id="PF00561"/>
    </source>
</evidence>
<dbReference type="InterPro" id="IPR029058">
    <property type="entry name" value="AB_hydrolase_fold"/>
</dbReference>
<feature type="domain" description="AB hydrolase-1" evidence="3">
    <location>
        <begin position="25"/>
        <end position="255"/>
    </location>
</feature>
<evidence type="ECO:0000256" key="1">
    <source>
        <dbReference type="ARBA" id="ARBA00006989"/>
    </source>
</evidence>
<sequence>MSIFEYKKYRIYYTIDGANKTDAIPVIILNGIMMSTVSWDAFIPAFTEHHPVIRYDMLDQGQSTKMNTTYTQELQVEILHHLLMYLKIKEVNIVGISYGASVALQYAAKYPKTVQHLVVANAVAKTSPWLKAIGDGWNEVAKSRNGLAYYNITIPYIYSPQFYTKEIAWMEQRKEMLIPLFSNPSFLDAMIRLTVSAETHNTIDVLDKITAHTLILSGDMDCLTPVYEQEILHQRIADSKLVVLPQCGHASMYEQPDLFTSIVLGFINHKDKPSIV</sequence>
<dbReference type="Proteomes" id="UP000514720">
    <property type="component" value="Chromosome"/>
</dbReference>
<dbReference type="InterPro" id="IPR000073">
    <property type="entry name" value="AB_hydrolase_1"/>
</dbReference>
<dbReference type="AlphaFoldDB" id="A0A7L7KUQ4"/>
<evidence type="ECO:0000313" key="4">
    <source>
        <dbReference type="EMBL" id="QMS85976.1"/>
    </source>
</evidence>
<dbReference type="PRINTS" id="PR00111">
    <property type="entry name" value="ABHYDROLASE"/>
</dbReference>
<keyword evidence="5" id="KW-1185">Reference proteome</keyword>
<keyword evidence="2" id="KW-0719">Serine esterase</keyword>
<reference evidence="4 5" key="1">
    <citation type="submission" date="2020-02" db="EMBL/GenBank/DDBJ databases">
        <authorList>
            <person name="Zheng R.K."/>
            <person name="Sun C.M."/>
        </authorList>
    </citation>
    <scope>NUCLEOTIDE SEQUENCE [LARGE SCALE GENOMIC DNA]</scope>
    <source>
        <strain evidence="5">zrk13</strain>
    </source>
</reference>
<name>A0A7L7KUQ4_9MOLU</name>
<dbReference type="SUPFAM" id="SSF53474">
    <property type="entry name" value="alpha/beta-Hydrolases"/>
    <property type="match status" value="1"/>
</dbReference>
<dbReference type="GO" id="GO:0052689">
    <property type="term" value="F:carboxylic ester hydrolase activity"/>
    <property type="evidence" value="ECO:0007669"/>
    <property type="project" value="UniProtKB-KW"/>
</dbReference>
<dbReference type="GO" id="GO:0016020">
    <property type="term" value="C:membrane"/>
    <property type="evidence" value="ECO:0007669"/>
    <property type="project" value="TreeGrafter"/>
</dbReference>
<dbReference type="Pfam" id="PF00561">
    <property type="entry name" value="Abhydrolase_1"/>
    <property type="match status" value="1"/>
</dbReference>
<dbReference type="Gene3D" id="3.40.50.1820">
    <property type="entry name" value="alpha/beta hydrolase"/>
    <property type="match status" value="1"/>
</dbReference>
<dbReference type="EMBL" id="CP048914">
    <property type="protein sequence ID" value="QMS85976.1"/>
    <property type="molecule type" value="Genomic_DNA"/>
</dbReference>